<evidence type="ECO:0000313" key="3">
    <source>
        <dbReference type="Proteomes" id="UP000765509"/>
    </source>
</evidence>
<proteinExistence type="predicted"/>
<dbReference type="AlphaFoldDB" id="A0A9Q3J062"/>
<sequence length="151" mass="17619">MDVRCPFLSRKLEEALHIYQPSGYLDHPEKNAKKSPWWCHKVLKSTLICIGLTPCLTDPCLYYSQDKEQPLWLFAHVDDLISGGTWNQSLRFKIKTFFETEDLRIVKYALQIGITQKKENISLIQDEFIQKILTELNANQIRPQLAPLPFN</sequence>
<dbReference type="InterPro" id="IPR013103">
    <property type="entry name" value="RVT_2"/>
</dbReference>
<dbReference type="Pfam" id="PF07727">
    <property type="entry name" value="RVT_2"/>
    <property type="match status" value="1"/>
</dbReference>
<dbReference type="OrthoDB" id="3344688at2759"/>
<keyword evidence="3" id="KW-1185">Reference proteome</keyword>
<protein>
    <recommendedName>
        <fullName evidence="1">Reverse transcriptase Ty1/copia-type domain-containing protein</fullName>
    </recommendedName>
</protein>
<evidence type="ECO:0000259" key="1">
    <source>
        <dbReference type="Pfam" id="PF07727"/>
    </source>
</evidence>
<dbReference type="Proteomes" id="UP000765509">
    <property type="component" value="Unassembled WGS sequence"/>
</dbReference>
<reference evidence="2" key="1">
    <citation type="submission" date="2021-03" db="EMBL/GenBank/DDBJ databases">
        <title>Draft genome sequence of rust myrtle Austropuccinia psidii MF-1, a brazilian biotype.</title>
        <authorList>
            <person name="Quecine M.C."/>
            <person name="Pachon D.M.R."/>
            <person name="Bonatelli M.L."/>
            <person name="Correr F.H."/>
            <person name="Franceschini L.M."/>
            <person name="Leite T.F."/>
            <person name="Margarido G.R.A."/>
            <person name="Almeida C.A."/>
            <person name="Ferrarezi J.A."/>
            <person name="Labate C.A."/>
        </authorList>
    </citation>
    <scope>NUCLEOTIDE SEQUENCE</scope>
    <source>
        <strain evidence="2">MF-1</strain>
    </source>
</reference>
<comment type="caution">
    <text evidence="2">The sequence shown here is derived from an EMBL/GenBank/DDBJ whole genome shotgun (WGS) entry which is preliminary data.</text>
</comment>
<accession>A0A9Q3J062</accession>
<name>A0A9Q3J062_9BASI</name>
<organism evidence="2 3">
    <name type="scientific">Austropuccinia psidii MF-1</name>
    <dbReference type="NCBI Taxonomy" id="1389203"/>
    <lineage>
        <taxon>Eukaryota</taxon>
        <taxon>Fungi</taxon>
        <taxon>Dikarya</taxon>
        <taxon>Basidiomycota</taxon>
        <taxon>Pucciniomycotina</taxon>
        <taxon>Pucciniomycetes</taxon>
        <taxon>Pucciniales</taxon>
        <taxon>Sphaerophragmiaceae</taxon>
        <taxon>Austropuccinia</taxon>
    </lineage>
</organism>
<feature type="domain" description="Reverse transcriptase Ty1/copia-type" evidence="1">
    <location>
        <begin position="1"/>
        <end position="147"/>
    </location>
</feature>
<evidence type="ECO:0000313" key="2">
    <source>
        <dbReference type="EMBL" id="MBW0553051.1"/>
    </source>
</evidence>
<gene>
    <name evidence="2" type="ORF">O181_092766</name>
</gene>
<dbReference type="EMBL" id="AVOT02059385">
    <property type="protein sequence ID" value="MBW0553051.1"/>
    <property type="molecule type" value="Genomic_DNA"/>
</dbReference>